<evidence type="ECO:0000259" key="13">
    <source>
        <dbReference type="PROSITE" id="PS50885"/>
    </source>
</evidence>
<dbReference type="InterPro" id="IPR004089">
    <property type="entry name" value="MCPsignal_dom"/>
</dbReference>
<dbReference type="GO" id="GO:0006935">
    <property type="term" value="P:chemotaxis"/>
    <property type="evidence" value="ECO:0007669"/>
    <property type="project" value="UniProtKB-KW"/>
</dbReference>
<dbReference type="EMBL" id="JAVDTR010000014">
    <property type="protein sequence ID" value="MDR6725906.1"/>
    <property type="molecule type" value="Genomic_DNA"/>
</dbReference>
<evidence type="ECO:0000313" key="15">
    <source>
        <dbReference type="Proteomes" id="UP001254832"/>
    </source>
</evidence>
<evidence type="ECO:0000256" key="11">
    <source>
        <dbReference type="SAM" id="Phobius"/>
    </source>
</evidence>
<evidence type="ECO:0000313" key="14">
    <source>
        <dbReference type="EMBL" id="MDR6725906.1"/>
    </source>
</evidence>
<feature type="domain" description="HAMP" evidence="13">
    <location>
        <begin position="308"/>
        <end position="360"/>
    </location>
</feature>
<organism evidence="14 15">
    <name type="scientific">Paenibacillus amylolyticus</name>
    <dbReference type="NCBI Taxonomy" id="1451"/>
    <lineage>
        <taxon>Bacteria</taxon>
        <taxon>Bacillati</taxon>
        <taxon>Bacillota</taxon>
        <taxon>Bacilli</taxon>
        <taxon>Bacillales</taxon>
        <taxon>Paenibacillaceae</taxon>
        <taxon>Paenibacillus</taxon>
    </lineage>
</organism>
<dbReference type="Pfam" id="PF00015">
    <property type="entry name" value="MCPsignal"/>
    <property type="match status" value="1"/>
</dbReference>
<evidence type="ECO:0000256" key="9">
    <source>
        <dbReference type="ARBA" id="ARBA00029447"/>
    </source>
</evidence>
<gene>
    <name evidence="14" type="ORF">J2W91_004411</name>
</gene>
<proteinExistence type="inferred from homology"/>
<comment type="subcellular location">
    <subcellularLocation>
        <location evidence="1">Cell membrane</location>
        <topology evidence="1">Multi-pass membrane protein</topology>
    </subcellularLocation>
</comment>
<dbReference type="InterPro" id="IPR029151">
    <property type="entry name" value="Sensor-like_sf"/>
</dbReference>
<dbReference type="PANTHER" id="PTHR32089">
    <property type="entry name" value="METHYL-ACCEPTING CHEMOTAXIS PROTEIN MCPB"/>
    <property type="match status" value="1"/>
</dbReference>
<reference evidence="14" key="1">
    <citation type="submission" date="2023-07" db="EMBL/GenBank/DDBJ databases">
        <title>Sorghum-associated microbial communities from plants grown in Nebraska, USA.</title>
        <authorList>
            <person name="Schachtman D."/>
        </authorList>
    </citation>
    <scope>NUCLEOTIDE SEQUENCE</scope>
    <source>
        <strain evidence="14">BE80</strain>
    </source>
</reference>
<feature type="transmembrane region" description="Helical" evidence="11">
    <location>
        <begin position="21"/>
        <end position="42"/>
    </location>
</feature>
<dbReference type="Gene3D" id="1.10.287.950">
    <property type="entry name" value="Methyl-accepting chemotaxis protein"/>
    <property type="match status" value="1"/>
</dbReference>
<keyword evidence="6 11" id="KW-1133">Transmembrane helix</keyword>
<dbReference type="Gene3D" id="1.10.8.500">
    <property type="entry name" value="HAMP domain in histidine kinase"/>
    <property type="match status" value="1"/>
</dbReference>
<dbReference type="GO" id="GO:0007165">
    <property type="term" value="P:signal transduction"/>
    <property type="evidence" value="ECO:0007669"/>
    <property type="project" value="UniProtKB-KW"/>
</dbReference>
<dbReference type="Gene3D" id="3.30.450.20">
    <property type="entry name" value="PAS domain"/>
    <property type="match status" value="2"/>
</dbReference>
<dbReference type="InterPro" id="IPR003660">
    <property type="entry name" value="HAMP_dom"/>
</dbReference>
<evidence type="ECO:0000256" key="4">
    <source>
        <dbReference type="ARBA" id="ARBA00022500"/>
    </source>
</evidence>
<dbReference type="CDD" id="cd18773">
    <property type="entry name" value="PDC1_HK_sensor"/>
    <property type="match status" value="1"/>
</dbReference>
<dbReference type="CDD" id="cd11386">
    <property type="entry name" value="MCP_signal"/>
    <property type="match status" value="1"/>
</dbReference>
<evidence type="ECO:0000256" key="2">
    <source>
        <dbReference type="ARBA" id="ARBA00022475"/>
    </source>
</evidence>
<dbReference type="Pfam" id="PF00672">
    <property type="entry name" value="HAMP"/>
    <property type="match status" value="1"/>
</dbReference>
<accession>A0AAP5H6G6</accession>
<protein>
    <submittedName>
        <fullName evidence="14">Methyl-accepting chemotaxis protein</fullName>
    </submittedName>
</protein>
<keyword evidence="3" id="KW-0488">Methylation</keyword>
<dbReference type="PROSITE" id="PS50111">
    <property type="entry name" value="CHEMOTAXIS_TRANSDUC_2"/>
    <property type="match status" value="1"/>
</dbReference>
<keyword evidence="4" id="KW-0145">Chemotaxis</keyword>
<dbReference type="PANTHER" id="PTHR32089:SF114">
    <property type="entry name" value="METHYL-ACCEPTING CHEMOTAXIS PROTEIN MCPB"/>
    <property type="match status" value="1"/>
</dbReference>
<keyword evidence="5 11" id="KW-0812">Transmembrane</keyword>
<sequence>MVRKKRKLISFAKIHKNFKAKLALSLIAFLVIPSFLVGILAYNNARGEIEKQILHSAIENVSLANSTIDIVIHAKRSHIEFYADKLTGVMSQEDAETSIVDELKDYAGQNPDIITIGLGTEEGVYLMSSDGDMPDGYDPRTRPWYIEAMGNPDEVIVSDPYTSVETNDVTITIAKALRDRSGVVELDLDLTDISGLVSGIKVGEEGYMILLDSSKKYIYHPTQPAGTDATEDLWTQVYENASGQFNYTLGQDEKIMYFDTNASTEWKVAGTMYSSEIDTAAAPILHRMIIIISACLIVGCVIIVLVMRSIVRPIRRLKDQAIQVSEGDLTQTIVSTSYDEIGELSDAFGKMQGNLRLLIQNVEKSASEVVASSEEMTQSAESTSAASEQVARAIQEIASGAERQTNGIEHNHGAMSEMTVGITRISESSMRVADLAKHTTVQAEEGGEAVKQTVSQMHSIQDTVEETNQLIQALYERSNQISAITELIGNIAKQTNLLALNASIEAARAGEHGNGFAVVAGEVRVLAEQSQQSVSEITALTNAVQEDMAASVRMMAKVTTEVGDGMTISTEAIQKFEYILNSMRDTTPQIEEIAATSQQITAGVQEVAAISKELAGIAGANAATSEEVAASSEEQLAAMEEISSSARSLTSMAEHLQGMIQKFKY</sequence>
<evidence type="ECO:0000259" key="12">
    <source>
        <dbReference type="PROSITE" id="PS50111"/>
    </source>
</evidence>
<feature type="domain" description="Methyl-accepting transducer" evidence="12">
    <location>
        <begin position="379"/>
        <end position="615"/>
    </location>
</feature>
<evidence type="ECO:0000256" key="3">
    <source>
        <dbReference type="ARBA" id="ARBA00022481"/>
    </source>
</evidence>
<dbReference type="CDD" id="cd06225">
    <property type="entry name" value="HAMP"/>
    <property type="match status" value="1"/>
</dbReference>
<comment type="caution">
    <text evidence="14">The sequence shown here is derived from an EMBL/GenBank/DDBJ whole genome shotgun (WGS) entry which is preliminary data.</text>
</comment>
<dbReference type="Pfam" id="PF02743">
    <property type="entry name" value="dCache_1"/>
    <property type="match status" value="1"/>
</dbReference>
<dbReference type="PROSITE" id="PS50885">
    <property type="entry name" value="HAMP"/>
    <property type="match status" value="1"/>
</dbReference>
<dbReference type="SUPFAM" id="SSF58104">
    <property type="entry name" value="Methyl-accepting chemotaxis protein (MCP) signaling domain"/>
    <property type="match status" value="1"/>
</dbReference>
<dbReference type="SUPFAM" id="SSF103190">
    <property type="entry name" value="Sensory domain-like"/>
    <property type="match status" value="1"/>
</dbReference>
<evidence type="ECO:0000256" key="10">
    <source>
        <dbReference type="PROSITE-ProRule" id="PRU00284"/>
    </source>
</evidence>
<dbReference type="GO" id="GO:0005886">
    <property type="term" value="C:plasma membrane"/>
    <property type="evidence" value="ECO:0007669"/>
    <property type="project" value="UniProtKB-SubCell"/>
</dbReference>
<evidence type="ECO:0000256" key="8">
    <source>
        <dbReference type="ARBA" id="ARBA00023224"/>
    </source>
</evidence>
<comment type="similarity">
    <text evidence="9">Belongs to the methyl-accepting chemotaxis (MCP) protein family.</text>
</comment>
<dbReference type="AlphaFoldDB" id="A0AAP5H6G6"/>
<name>A0AAP5H6G6_PAEAM</name>
<dbReference type="Proteomes" id="UP001254832">
    <property type="component" value="Unassembled WGS sequence"/>
</dbReference>
<evidence type="ECO:0000256" key="5">
    <source>
        <dbReference type="ARBA" id="ARBA00022692"/>
    </source>
</evidence>
<keyword evidence="7 11" id="KW-0472">Membrane</keyword>
<evidence type="ECO:0000256" key="7">
    <source>
        <dbReference type="ARBA" id="ARBA00023136"/>
    </source>
</evidence>
<dbReference type="InterPro" id="IPR033479">
    <property type="entry name" value="dCache_1"/>
</dbReference>
<dbReference type="CDD" id="cd12912">
    <property type="entry name" value="PDC2_MCP_like"/>
    <property type="match status" value="1"/>
</dbReference>
<evidence type="ECO:0000256" key="6">
    <source>
        <dbReference type="ARBA" id="ARBA00022989"/>
    </source>
</evidence>
<keyword evidence="2" id="KW-1003">Cell membrane</keyword>
<evidence type="ECO:0000256" key="1">
    <source>
        <dbReference type="ARBA" id="ARBA00004651"/>
    </source>
</evidence>
<dbReference type="SMART" id="SM00283">
    <property type="entry name" value="MA"/>
    <property type="match status" value="1"/>
</dbReference>
<feature type="transmembrane region" description="Helical" evidence="11">
    <location>
        <begin position="284"/>
        <end position="307"/>
    </location>
</feature>
<dbReference type="SMART" id="SM00304">
    <property type="entry name" value="HAMP"/>
    <property type="match status" value="1"/>
</dbReference>
<keyword evidence="8 10" id="KW-0807">Transducer</keyword>